<protein>
    <submittedName>
        <fullName evidence="1">Uncharacterized protein</fullName>
    </submittedName>
</protein>
<dbReference type="Proteomes" id="UP000447873">
    <property type="component" value="Unassembled WGS sequence"/>
</dbReference>
<evidence type="ECO:0000313" key="2">
    <source>
        <dbReference type="Proteomes" id="UP000447873"/>
    </source>
</evidence>
<proteinExistence type="predicted"/>
<comment type="caution">
    <text evidence="1">The sequence shown here is derived from an EMBL/GenBank/DDBJ whole genome shotgun (WGS) entry which is preliminary data.</text>
</comment>
<evidence type="ECO:0000313" key="1">
    <source>
        <dbReference type="EMBL" id="KAE9969243.1"/>
    </source>
</evidence>
<reference evidence="1 2" key="1">
    <citation type="submission" date="2018-12" db="EMBL/GenBank/DDBJ databases">
        <title>Venturia inaequalis Genome Resource.</title>
        <authorList>
            <person name="Lichtner F.J."/>
        </authorList>
    </citation>
    <scope>NUCLEOTIDE SEQUENCE [LARGE SCALE GENOMIC DNA]</scope>
    <source>
        <strain evidence="1 2">120213</strain>
    </source>
</reference>
<organism evidence="1 2">
    <name type="scientific">Venturia inaequalis</name>
    <name type="common">Apple scab fungus</name>
    <dbReference type="NCBI Taxonomy" id="5025"/>
    <lineage>
        <taxon>Eukaryota</taxon>
        <taxon>Fungi</taxon>
        <taxon>Dikarya</taxon>
        <taxon>Ascomycota</taxon>
        <taxon>Pezizomycotina</taxon>
        <taxon>Dothideomycetes</taxon>
        <taxon>Pleosporomycetidae</taxon>
        <taxon>Venturiales</taxon>
        <taxon>Venturiaceae</taxon>
        <taxon>Venturia</taxon>
    </lineage>
</organism>
<gene>
    <name evidence="1" type="ORF">EG328_006998</name>
</gene>
<dbReference type="EMBL" id="WNWS01000374">
    <property type="protein sequence ID" value="KAE9969243.1"/>
    <property type="molecule type" value="Genomic_DNA"/>
</dbReference>
<sequence length="142" mass="16240">MTTTRTTPERKSFLSLPPETRQTIIRLSIQPLMLRSWSHEELWRKTLLEVDHRISDDVNHAYLVSRGKVRPYAGRRCGNWRNGGYTRIRQHDLPGPSTTISNTGTFDLPSGVPVTLGFHHQRDQSSYIGNYPASEEAQMPPL</sequence>
<name>A0A8H3UHD4_VENIN</name>
<dbReference type="AlphaFoldDB" id="A0A8H3UHD4"/>
<accession>A0A8H3UHD4</accession>